<feature type="transmembrane region" description="Helical" evidence="1">
    <location>
        <begin position="99"/>
        <end position="121"/>
    </location>
</feature>
<accession>A0A378R5G6</accession>
<keyword evidence="1" id="KW-1133">Transmembrane helix</keyword>
<dbReference type="PROSITE" id="PS00409">
    <property type="entry name" value="PROKAR_NTER_METHYL"/>
    <property type="match status" value="1"/>
</dbReference>
<dbReference type="RefSeq" id="WP_158078958.1">
    <property type="nucleotide sequence ID" value="NZ_CAACXO010000057.1"/>
</dbReference>
<keyword evidence="1" id="KW-0472">Membrane</keyword>
<keyword evidence="1" id="KW-0812">Transmembrane</keyword>
<name>A0A378R5G6_9GAMM</name>
<organism evidence="2 3">
    <name type="scientific">Moraxella caviae</name>
    <dbReference type="NCBI Taxonomy" id="34060"/>
    <lineage>
        <taxon>Bacteria</taxon>
        <taxon>Pseudomonadati</taxon>
        <taxon>Pseudomonadota</taxon>
        <taxon>Gammaproteobacteria</taxon>
        <taxon>Moraxellales</taxon>
        <taxon>Moraxellaceae</taxon>
        <taxon>Moraxella</taxon>
    </lineage>
</organism>
<dbReference type="EMBL" id="UGQE01000001">
    <property type="protein sequence ID" value="STZ09989.1"/>
    <property type="molecule type" value="Genomic_DNA"/>
</dbReference>
<reference evidence="2 3" key="1">
    <citation type="submission" date="2018-06" db="EMBL/GenBank/DDBJ databases">
        <authorList>
            <consortium name="Pathogen Informatics"/>
            <person name="Doyle S."/>
        </authorList>
    </citation>
    <scope>NUCLEOTIDE SEQUENCE [LARGE SCALE GENOMIC DNA]</scope>
    <source>
        <strain evidence="2 3">NCTC10293</strain>
    </source>
</reference>
<dbReference type="Pfam" id="PF07963">
    <property type="entry name" value="N_methyl"/>
    <property type="match status" value="1"/>
</dbReference>
<protein>
    <submittedName>
        <fullName evidence="2">Tfp pilus assembly protein PilV</fullName>
    </submittedName>
</protein>
<evidence type="ECO:0000256" key="1">
    <source>
        <dbReference type="SAM" id="Phobius"/>
    </source>
</evidence>
<gene>
    <name evidence="2" type="ORF">NCTC10293_00310</name>
</gene>
<proteinExistence type="predicted"/>
<dbReference type="Proteomes" id="UP000255279">
    <property type="component" value="Unassembled WGS sequence"/>
</dbReference>
<evidence type="ECO:0000313" key="2">
    <source>
        <dbReference type="EMBL" id="STZ09989.1"/>
    </source>
</evidence>
<dbReference type="NCBIfam" id="TIGR02532">
    <property type="entry name" value="IV_pilin_GFxxxE"/>
    <property type="match status" value="1"/>
</dbReference>
<dbReference type="InterPro" id="IPR012902">
    <property type="entry name" value="N_methyl_site"/>
</dbReference>
<sequence length="276" mass="30375">MSCHLTHQISSPKRCAHLGKEYCAQSLHTQRFYKQSFSSQSFPNQNFFIQNFYATSFYLKNLCVKFSHHSFSQSFIKPRAKRFKKPQAKPQAKQAGFSLLEVLVALLVFSFAALGMMALYLRAGQTTHHAATYAHMASLIAAQNEAVRLMTDEQKRHYANLLSAVNQQAASDLSAYRAAASALKAQDCQASCAPNELVAAYAYQAAHTALAHDARFNAVFCADNPKQLCLIAAWGQTQAIISDTVRTDVQDGAGVACAFGDGRYHQGAQCIVVKSY</sequence>
<dbReference type="AlphaFoldDB" id="A0A378R5G6"/>
<evidence type="ECO:0000313" key="3">
    <source>
        <dbReference type="Proteomes" id="UP000255279"/>
    </source>
</evidence>